<protein>
    <submittedName>
        <fullName evidence="1">Uncharacterized protein</fullName>
    </submittedName>
</protein>
<evidence type="ECO:0000313" key="2">
    <source>
        <dbReference type="Proteomes" id="UP001498469"/>
    </source>
</evidence>
<evidence type="ECO:0000313" key="1">
    <source>
        <dbReference type="EMBL" id="MEF2114606.1"/>
    </source>
</evidence>
<gene>
    <name evidence="1" type="ORF">SJI18_20150</name>
</gene>
<sequence>MGKYIVKTFNKDFSNSTEKKFEIEKDSNCEMILNEHLVYEYEEEEYDLHNIIRNLDSDNEVNSNTIILKKKEETDLITVELNLEGDPDLKYYSFPEFYLNTFLNSDKFVFNKKQYTIKEKIYSLYNEDEQEEGKEDVLTLICSLCE</sequence>
<proteinExistence type="predicted"/>
<accession>A0ABU7UUI6</accession>
<organism evidence="1 2">
    <name type="scientific">Clostridium frigoriphilum</name>
    <dbReference type="NCBI Taxonomy" id="443253"/>
    <lineage>
        <taxon>Bacteria</taxon>
        <taxon>Bacillati</taxon>
        <taxon>Bacillota</taxon>
        <taxon>Clostridia</taxon>
        <taxon>Eubacteriales</taxon>
        <taxon>Clostridiaceae</taxon>
        <taxon>Clostridium</taxon>
    </lineage>
</organism>
<reference evidence="1 2" key="1">
    <citation type="submission" date="2023-11" db="EMBL/GenBank/DDBJ databases">
        <title>Draft genome sequence of a psychrophilic Clostridium strain from permafrost water brine.</title>
        <authorList>
            <person name="Shcherbakova V.A."/>
            <person name="Trubitsyn V.E."/>
            <person name="Zakharyuk A.G."/>
        </authorList>
    </citation>
    <scope>NUCLEOTIDE SEQUENCE [LARGE SCALE GENOMIC DNA]</scope>
    <source>
        <strain evidence="1 2">14F</strain>
    </source>
</reference>
<dbReference type="Proteomes" id="UP001498469">
    <property type="component" value="Unassembled WGS sequence"/>
</dbReference>
<dbReference type="RefSeq" id="WP_216254955.1">
    <property type="nucleotide sequence ID" value="NZ_JAZHFS010000026.1"/>
</dbReference>
<name>A0ABU7UUI6_9CLOT</name>
<keyword evidence="2" id="KW-1185">Reference proteome</keyword>
<comment type="caution">
    <text evidence="1">The sequence shown here is derived from an EMBL/GenBank/DDBJ whole genome shotgun (WGS) entry which is preliminary data.</text>
</comment>
<dbReference type="EMBL" id="JAZHFS010000026">
    <property type="protein sequence ID" value="MEF2114606.1"/>
    <property type="molecule type" value="Genomic_DNA"/>
</dbReference>